<dbReference type="InterPro" id="IPR004860">
    <property type="entry name" value="LAGLIDADG_dom"/>
</dbReference>
<dbReference type="Gene3D" id="2.30.30.940">
    <property type="match status" value="1"/>
</dbReference>
<dbReference type="Pfam" id="PF13538">
    <property type="entry name" value="UvrD_C_2"/>
    <property type="match status" value="1"/>
</dbReference>
<evidence type="ECO:0000256" key="2">
    <source>
        <dbReference type="ARBA" id="ARBA00022840"/>
    </source>
</evidence>
<accession>A0A481ZAS3</accession>
<dbReference type="PROSITE" id="PS50819">
    <property type="entry name" value="INTEIN_ENDONUCLEASE"/>
    <property type="match status" value="1"/>
</dbReference>
<dbReference type="InterPro" id="IPR007868">
    <property type="entry name" value="Hom_end_hint"/>
</dbReference>
<keyword evidence="1" id="KW-0547">Nucleotide-binding</keyword>
<dbReference type="InterPro" id="IPR036844">
    <property type="entry name" value="Hint_dom_sf"/>
</dbReference>
<feature type="domain" description="DOD-type homing endonuclease" evidence="3">
    <location>
        <begin position="517"/>
        <end position="652"/>
    </location>
</feature>
<evidence type="ECO:0000256" key="1">
    <source>
        <dbReference type="ARBA" id="ARBA00022741"/>
    </source>
</evidence>
<dbReference type="EMBL" id="MK500571">
    <property type="protein sequence ID" value="QBK92270.1"/>
    <property type="molecule type" value="Genomic_DNA"/>
</dbReference>
<gene>
    <name evidence="4" type="ORF">LCPAC304_06170</name>
</gene>
<dbReference type="CDD" id="cd18809">
    <property type="entry name" value="SF1_C_RecD"/>
    <property type="match status" value="1"/>
</dbReference>
<protein>
    <submittedName>
        <fullName evidence="4">RecD helicase /ATP-dependent exoDNAse</fullName>
    </submittedName>
</protein>
<dbReference type="GO" id="GO:0003678">
    <property type="term" value="F:DNA helicase activity"/>
    <property type="evidence" value="ECO:0007669"/>
    <property type="project" value="UniProtKB-ARBA"/>
</dbReference>
<keyword evidence="4" id="KW-0378">Hydrolase</keyword>
<dbReference type="InterPro" id="IPR004042">
    <property type="entry name" value="Intein_endonuc_central"/>
</dbReference>
<dbReference type="Gene3D" id="3.10.28.10">
    <property type="entry name" value="Homing endonucleases"/>
    <property type="match status" value="1"/>
</dbReference>
<dbReference type="GO" id="GO:0004519">
    <property type="term" value="F:endonuclease activity"/>
    <property type="evidence" value="ECO:0007669"/>
    <property type="project" value="InterPro"/>
</dbReference>
<dbReference type="InterPro" id="IPR027434">
    <property type="entry name" value="Homing_endonucl"/>
</dbReference>
<dbReference type="Gene3D" id="3.40.50.300">
    <property type="entry name" value="P-loop containing nucleotide triphosphate hydrolases"/>
    <property type="match status" value="3"/>
</dbReference>
<dbReference type="Pfam" id="PF05203">
    <property type="entry name" value="Hom_end_hint"/>
    <property type="match status" value="1"/>
</dbReference>
<reference evidence="4" key="1">
    <citation type="journal article" date="2019" name="MBio">
        <title>Virus Genomes from Deep Sea Sediments Expand the Ocean Megavirome and Support Independent Origins of Viral Gigantism.</title>
        <authorList>
            <person name="Backstrom D."/>
            <person name="Yutin N."/>
            <person name="Jorgensen S.L."/>
            <person name="Dharamshi J."/>
            <person name="Homa F."/>
            <person name="Zaremba-Niedwiedzka K."/>
            <person name="Spang A."/>
            <person name="Wolf Y.I."/>
            <person name="Koonin E.V."/>
            <person name="Ettema T.J."/>
        </authorList>
    </citation>
    <scope>NUCLEOTIDE SEQUENCE</scope>
</reference>
<keyword evidence="2" id="KW-0067">ATP-binding</keyword>
<dbReference type="InterPro" id="IPR050534">
    <property type="entry name" value="Coronavir_polyprotein_1ab"/>
</dbReference>
<evidence type="ECO:0000259" key="3">
    <source>
        <dbReference type="PROSITE" id="PS50819"/>
    </source>
</evidence>
<organism evidence="4">
    <name type="scientific">Pithovirus LCPAC304</name>
    <dbReference type="NCBI Taxonomy" id="2506594"/>
    <lineage>
        <taxon>Viruses</taxon>
        <taxon>Pithoviruses</taxon>
    </lineage>
</organism>
<dbReference type="InterPro" id="IPR027785">
    <property type="entry name" value="UvrD-like_helicase_C"/>
</dbReference>
<dbReference type="PANTHER" id="PTHR43788">
    <property type="entry name" value="DNA2/NAM7 HELICASE FAMILY MEMBER"/>
    <property type="match status" value="1"/>
</dbReference>
<proteinExistence type="predicted"/>
<dbReference type="SUPFAM" id="SSF55608">
    <property type="entry name" value="Homing endonucleases"/>
    <property type="match status" value="1"/>
</dbReference>
<dbReference type="Pfam" id="PF14528">
    <property type="entry name" value="LAGLIDADG_3"/>
    <property type="match status" value="1"/>
</dbReference>
<sequence>MKSSFELVGKVISVERRRYRRNRDAEKFAVLDARGGNKTPIACVCSFFCPIHKNDLIVATCVQQGKEAHITKPPFVRVGTDRESIVDYFCKNIRGLGPIRSGDLYDTIERVAGAGKVDQYLSELAESWMKNADDDILQTFSELINDSNLSYLLMQWYHKFDKRRLHLLGLTNTEIRECEKICGSYYKIYKTCLDNPFTLYPIPEAKCMEILNRLKRPPKHEDIECGKIVRKMYENMVVRGWTCTPVTFLAQEFKELRVVGPTLLKDYGVVKDYDCAYLGYPHKVEVFVSQHLSKLIHSDTINDTTTEFVHPDEYNPLSPIHSRMEAEFRDSATLSEDQKCAIQGALDHKISIITGMPGTGKCLDPETGVLMFNGFIKKIKDIIVGDQVMGPDSTPRNVLSICSGMDTMYKIVPNKGKSFICNEPHVLTLKGAKNIICICKTRKAKYCVTRSKCGIRMHKYFNTKEEAEEYLHTLPEDIFDLPLNEYIQRKPYHQDRCYLYHTGVAFEAQNVPIDPYLLGCWLGDGHTNSAGITTGDEEIFQCLSGIIDTYGLRFSPCKSYPITHFMVGKGENYGRKGRNFFINTMRTLNLFGNKHIPEIYKINSREIRLKVLAGLLDTDGYLDPRNKNIYEITQKSKLLADDIEYLAFSLGFMVTKKAVIKYCIYKGEKREGIYHRLIIFGDRIEEIPTIVERKQAKPRTNGRRSTCLRFKVEKLGMGQYCGFELDGDGRFLLDDFLVTHNTASIKEIVYNLEQRNLEYAICAFTGKAVARLRSILCSTVPMTFHLKIKKQKSARFKVLIVDEASMVTTELLYTFIQCFDFPFNIVFVGDPDQLPPIGWGSLFSECIASKTIPKYELVVNHRVYDIEGEQDGILLNTKRMAKHGADETLKMGAKAPSMPMKFTPTGNFVLVPGNIDQISAFAHAFKHQGIRAHDITVITPYNKDVTIINGAFQKLYTCVNADTKEENECAFDSRGFKWYLHDRVMMTKNDYEINVMNGEEGEVMEVHSDKIKVAFGPGRSFDFPLEPTKRRYGTSKEKDDEYGGDEERTVKKLVHSYCVTVHRAQGSEWDYVIFYLPLGRSQPSYITKNLVYTGLTRAKRALFFIGNIPELEASTTRSLPFRCEKLTKRLGETLEVWEADQGALRDGEDDYHNHYEDDDDIYEPEWDGY</sequence>
<dbReference type="Pfam" id="PF13604">
    <property type="entry name" value="AAA_30"/>
    <property type="match status" value="1"/>
</dbReference>
<dbReference type="InterPro" id="IPR027417">
    <property type="entry name" value="P-loop_NTPase"/>
</dbReference>
<dbReference type="Gene3D" id="2.170.16.10">
    <property type="entry name" value="Hedgehog/Intein (Hint) domain"/>
    <property type="match status" value="1"/>
</dbReference>
<keyword evidence="4" id="KW-0347">Helicase</keyword>
<dbReference type="GO" id="GO:0005524">
    <property type="term" value="F:ATP binding"/>
    <property type="evidence" value="ECO:0007669"/>
    <property type="project" value="UniProtKB-KW"/>
</dbReference>
<dbReference type="SUPFAM" id="SSF51294">
    <property type="entry name" value="Hedgehog/intein (Hint) domain"/>
    <property type="match status" value="1"/>
</dbReference>
<dbReference type="SUPFAM" id="SSF52540">
    <property type="entry name" value="P-loop containing nucleoside triphosphate hydrolases"/>
    <property type="match status" value="1"/>
</dbReference>
<name>A0A481ZAS3_9VIRU</name>
<dbReference type="GO" id="GO:0030908">
    <property type="term" value="P:protein splicing"/>
    <property type="evidence" value="ECO:0007669"/>
    <property type="project" value="InterPro"/>
</dbReference>
<dbReference type="PANTHER" id="PTHR43788:SF6">
    <property type="entry name" value="DNA HELICASE B"/>
    <property type="match status" value="1"/>
</dbReference>
<evidence type="ECO:0000313" key="4">
    <source>
        <dbReference type="EMBL" id="QBK92270.1"/>
    </source>
</evidence>